<dbReference type="Gene3D" id="3.40.50.300">
    <property type="entry name" value="P-loop containing nucleotide triphosphate hydrolases"/>
    <property type="match status" value="1"/>
</dbReference>
<dbReference type="CDD" id="cd03257">
    <property type="entry name" value="ABC_NikE_OppD_transporters"/>
    <property type="match status" value="1"/>
</dbReference>
<dbReference type="PANTHER" id="PTHR43776:SF8">
    <property type="entry name" value="ABC TRANSPORTER, ATP-BINDING PROTEIN"/>
    <property type="match status" value="1"/>
</dbReference>
<dbReference type="AlphaFoldDB" id="A0A920CJ91"/>
<dbReference type="Proteomes" id="UP000681162">
    <property type="component" value="Unassembled WGS sequence"/>
</dbReference>
<dbReference type="PROSITE" id="PS50893">
    <property type="entry name" value="ABC_TRANSPORTER_2"/>
    <property type="match status" value="1"/>
</dbReference>
<evidence type="ECO:0000256" key="4">
    <source>
        <dbReference type="ARBA" id="ARBA00022840"/>
    </source>
</evidence>
<keyword evidence="3" id="KW-0547">Nucleotide-binding</keyword>
<dbReference type="SMART" id="SM00382">
    <property type="entry name" value="AAA"/>
    <property type="match status" value="1"/>
</dbReference>
<dbReference type="EMBL" id="BORR01000014">
    <property type="protein sequence ID" value="GIO38652.1"/>
    <property type="molecule type" value="Genomic_DNA"/>
</dbReference>
<feature type="domain" description="ABC transporter" evidence="5">
    <location>
        <begin position="11"/>
        <end position="261"/>
    </location>
</feature>
<evidence type="ECO:0000256" key="2">
    <source>
        <dbReference type="ARBA" id="ARBA00022448"/>
    </source>
</evidence>
<keyword evidence="4 6" id="KW-0067">ATP-binding</keyword>
<dbReference type="NCBIfam" id="NF008453">
    <property type="entry name" value="PRK11308.1"/>
    <property type="match status" value="1"/>
</dbReference>
<dbReference type="InterPro" id="IPR003593">
    <property type="entry name" value="AAA+_ATPase"/>
</dbReference>
<evidence type="ECO:0000259" key="5">
    <source>
        <dbReference type="PROSITE" id="PS50893"/>
    </source>
</evidence>
<protein>
    <submittedName>
        <fullName evidence="6">ABC transporter ATP-binding protein</fullName>
    </submittedName>
</protein>
<dbReference type="InterPro" id="IPR017871">
    <property type="entry name" value="ABC_transporter-like_CS"/>
</dbReference>
<dbReference type="GO" id="GO:0016887">
    <property type="term" value="F:ATP hydrolysis activity"/>
    <property type="evidence" value="ECO:0007669"/>
    <property type="project" value="InterPro"/>
</dbReference>
<reference evidence="6 7" key="1">
    <citation type="submission" date="2021-03" db="EMBL/GenBank/DDBJ databases">
        <title>Antimicrobial resistance genes in bacteria isolated from Japanese honey, and their potential for conferring macrolide and lincosamide resistance in the American foulbrood pathogen Paenibacillus larvae.</title>
        <authorList>
            <person name="Okamoto M."/>
            <person name="Kumagai M."/>
            <person name="Kanamori H."/>
            <person name="Takamatsu D."/>
        </authorList>
    </citation>
    <scope>NUCLEOTIDE SEQUENCE [LARGE SCALE GENOMIC DNA]</scope>
    <source>
        <strain evidence="6 7">J41TS12</strain>
    </source>
</reference>
<dbReference type="InterPro" id="IPR003439">
    <property type="entry name" value="ABC_transporter-like_ATP-bd"/>
</dbReference>
<evidence type="ECO:0000313" key="7">
    <source>
        <dbReference type="Proteomes" id="UP000681162"/>
    </source>
</evidence>
<dbReference type="FunFam" id="3.40.50.300:FF:000016">
    <property type="entry name" value="Oligopeptide ABC transporter ATP-binding component"/>
    <property type="match status" value="1"/>
</dbReference>
<accession>A0A920CJ91</accession>
<dbReference type="PANTHER" id="PTHR43776">
    <property type="entry name" value="TRANSPORT ATP-BINDING PROTEIN"/>
    <property type="match status" value="1"/>
</dbReference>
<comment type="caution">
    <text evidence="6">The sequence shown here is derived from an EMBL/GenBank/DDBJ whole genome shotgun (WGS) entry which is preliminary data.</text>
</comment>
<dbReference type="NCBIfam" id="TIGR01727">
    <property type="entry name" value="oligo_HPY"/>
    <property type="match status" value="1"/>
</dbReference>
<sequence length="328" mass="36846">MNHHHSSEPLLQVENLKKYYPIHSGLFVRNKEMVKAVDGISFSLHEGETLGIIGESGSGKSTMGRLVLQLEKPTDGSVIFQGQEITGMNQKQLRPLRSQMQIIFQDPYSSLNPRKRIGNQLAEAIRVHRLLEGAAVDRRVEELLNIVGLSSHYRFRYPHEFSGGQRQRIGIARALALNPKLIICDEPVSALDVSIQAQILNLLKDLQQELGLTYLFIAHGLGAIDYISDQIGVVYLGKLVELGRNKELFDNPRHPYTAALLASNPPATPHERRKERYVIEGDIPNMLHPPSGCRFHTRCPYAQTRCREEEPLLQGEGGRLAACHFPLD</sequence>
<dbReference type="GO" id="GO:0005524">
    <property type="term" value="F:ATP binding"/>
    <property type="evidence" value="ECO:0007669"/>
    <property type="project" value="UniProtKB-KW"/>
</dbReference>
<dbReference type="SUPFAM" id="SSF52540">
    <property type="entry name" value="P-loop containing nucleoside triphosphate hydrolases"/>
    <property type="match status" value="1"/>
</dbReference>
<dbReference type="InterPro" id="IPR027417">
    <property type="entry name" value="P-loop_NTPase"/>
</dbReference>
<organism evidence="6 7">
    <name type="scientific">Paenibacillus antibioticophila</name>
    <dbReference type="NCBI Taxonomy" id="1274374"/>
    <lineage>
        <taxon>Bacteria</taxon>
        <taxon>Bacillati</taxon>
        <taxon>Bacillota</taxon>
        <taxon>Bacilli</taxon>
        <taxon>Bacillales</taxon>
        <taxon>Paenibacillaceae</taxon>
        <taxon>Paenibacillus</taxon>
    </lineage>
</organism>
<keyword evidence="7" id="KW-1185">Reference proteome</keyword>
<dbReference type="Pfam" id="PF08352">
    <property type="entry name" value="oligo_HPY"/>
    <property type="match status" value="1"/>
</dbReference>
<comment type="similarity">
    <text evidence="1">Belongs to the ABC transporter superfamily.</text>
</comment>
<dbReference type="InterPro" id="IPR013563">
    <property type="entry name" value="Oligopep_ABC_C"/>
</dbReference>
<keyword evidence="2" id="KW-0813">Transport</keyword>
<proteinExistence type="inferred from homology"/>
<evidence type="ECO:0000313" key="6">
    <source>
        <dbReference type="EMBL" id="GIO38652.1"/>
    </source>
</evidence>
<dbReference type="Pfam" id="PF00005">
    <property type="entry name" value="ABC_tran"/>
    <property type="match status" value="1"/>
</dbReference>
<dbReference type="InterPro" id="IPR050319">
    <property type="entry name" value="ABC_transp_ATP-bind"/>
</dbReference>
<dbReference type="PROSITE" id="PS00211">
    <property type="entry name" value="ABC_TRANSPORTER_1"/>
    <property type="match status" value="1"/>
</dbReference>
<gene>
    <name evidence="6" type="ORF">J41TS12_35130</name>
</gene>
<evidence type="ECO:0000256" key="3">
    <source>
        <dbReference type="ARBA" id="ARBA00022741"/>
    </source>
</evidence>
<dbReference type="GO" id="GO:0055085">
    <property type="term" value="P:transmembrane transport"/>
    <property type="evidence" value="ECO:0007669"/>
    <property type="project" value="UniProtKB-ARBA"/>
</dbReference>
<name>A0A920CJ91_9BACL</name>
<dbReference type="RefSeq" id="WP_212940949.1">
    <property type="nucleotide sequence ID" value="NZ_BORR01000014.1"/>
</dbReference>
<dbReference type="GO" id="GO:0015833">
    <property type="term" value="P:peptide transport"/>
    <property type="evidence" value="ECO:0007669"/>
    <property type="project" value="InterPro"/>
</dbReference>
<evidence type="ECO:0000256" key="1">
    <source>
        <dbReference type="ARBA" id="ARBA00005417"/>
    </source>
</evidence>